<dbReference type="InParanoid" id="C6KRM8"/>
<dbReference type="Bgee" id="WBGene00194643">
    <property type="expression patterns" value="Expressed in adult organism and 1 other cell type or tissue"/>
</dbReference>
<evidence type="ECO:0000313" key="5">
    <source>
        <dbReference type="WormBase" id="C48D1.9a"/>
    </source>
</evidence>
<dbReference type="HOGENOM" id="CLU_104323_0_0_1"/>
<dbReference type="KEGG" id="cel:CELE_C48D1.9"/>
<dbReference type="AlphaFoldDB" id="C6KRM8"/>
<protein>
    <submittedName>
        <fullName evidence="3">VHS domain-containing protein</fullName>
    </submittedName>
</protein>
<dbReference type="STRING" id="6239.C48D1.9a.1"/>
<keyword evidence="1" id="KW-0472">Membrane</keyword>
<accession>C6KRM8</accession>
<dbReference type="AGR" id="WB:WBGene00194643"/>
<dbReference type="ExpressionAtlas" id="C6KRM8">
    <property type="expression patterns" value="baseline and differential"/>
</dbReference>
<keyword evidence="1" id="KW-1133">Transmembrane helix</keyword>
<feature type="signal peptide" evidence="2">
    <location>
        <begin position="1"/>
        <end position="20"/>
    </location>
</feature>
<keyword evidence="4" id="KW-1185">Reference proteome</keyword>
<dbReference type="EMBL" id="BX284604">
    <property type="protein sequence ID" value="CAZ65480.1"/>
    <property type="molecule type" value="Genomic_DNA"/>
</dbReference>
<dbReference type="PaxDb" id="6239-C48D1.9a"/>
<evidence type="ECO:0000313" key="3">
    <source>
        <dbReference type="EMBL" id="CAZ65480.1"/>
    </source>
</evidence>
<dbReference type="RefSeq" id="NP_001255710.1">
    <property type="nucleotide sequence ID" value="NM_001268781.2"/>
</dbReference>
<feature type="transmembrane region" description="Helical" evidence="1">
    <location>
        <begin position="66"/>
        <end position="85"/>
    </location>
</feature>
<feature type="chain" id="PRO_5002968049" evidence="2">
    <location>
        <begin position="21"/>
        <end position="232"/>
    </location>
</feature>
<proteinExistence type="predicted"/>
<sequence length="232" mass="27401">MASSSIIILILFSGFTVISCQNGDNWATCEKFPNDFKCYDWCMRLNRYAEIYLGNRERSARQWQEVAKIGISCMIPAAVVLFIWMKIRNSIRFHRESVKRRRHERKLKFLQTNRIRETILDQPTNEEIGQDLAKQFPIREGVIYKMKMRKELEKKYLAFRRLRLTQEMSNGALLQKSMNDKLDLPEQFTALELVCDAEQSIVEEANFHKDPEFVIGSIAMEYDIVKMDSKRK</sequence>
<dbReference type="WormBase" id="C48D1.9a">
    <property type="protein sequence ID" value="CE43843"/>
    <property type="gene ID" value="WBGene00194643"/>
</dbReference>
<evidence type="ECO:0000256" key="1">
    <source>
        <dbReference type="SAM" id="Phobius"/>
    </source>
</evidence>
<dbReference type="GeneID" id="13198834"/>
<keyword evidence="1" id="KW-0812">Transmembrane</keyword>
<dbReference type="SMR" id="C6KRM8"/>
<dbReference type="Proteomes" id="UP000001940">
    <property type="component" value="Chromosome IV"/>
</dbReference>
<gene>
    <name evidence="3 5" type="ORF">C48D1.9</name>
    <name evidence="3" type="ORF">CELE_C48D1.9</name>
</gene>
<name>C6KRM8_CAEEL</name>
<evidence type="ECO:0000313" key="4">
    <source>
        <dbReference type="Proteomes" id="UP000001940"/>
    </source>
</evidence>
<evidence type="ECO:0000256" key="2">
    <source>
        <dbReference type="SAM" id="SignalP"/>
    </source>
</evidence>
<dbReference type="OrthoDB" id="10553654at2759"/>
<keyword evidence="2" id="KW-0732">Signal</keyword>
<reference evidence="3 4" key="1">
    <citation type="journal article" date="1998" name="Science">
        <title>Genome sequence of the nematode C. elegans: a platform for investigating biology.</title>
        <authorList>
            <consortium name="The C. elegans sequencing consortium"/>
            <person name="Sulson J.E."/>
            <person name="Waterston R."/>
        </authorList>
    </citation>
    <scope>NUCLEOTIDE SEQUENCE [LARGE SCALE GENOMIC DNA]</scope>
    <source>
        <strain evidence="3 4">Bristol N2</strain>
    </source>
</reference>
<dbReference type="CTD" id="13198834"/>
<organism evidence="3 4">
    <name type="scientific">Caenorhabditis elegans</name>
    <dbReference type="NCBI Taxonomy" id="6239"/>
    <lineage>
        <taxon>Eukaryota</taxon>
        <taxon>Metazoa</taxon>
        <taxon>Ecdysozoa</taxon>
        <taxon>Nematoda</taxon>
        <taxon>Chromadorea</taxon>
        <taxon>Rhabditida</taxon>
        <taxon>Rhabditina</taxon>
        <taxon>Rhabditomorpha</taxon>
        <taxon>Rhabditoidea</taxon>
        <taxon>Rhabditidae</taxon>
        <taxon>Peloderinae</taxon>
        <taxon>Caenorhabditis</taxon>
    </lineage>
</organism>